<evidence type="ECO:0000256" key="4">
    <source>
        <dbReference type="SAM" id="MobiDB-lite"/>
    </source>
</evidence>
<comment type="similarity">
    <text evidence="1">Belongs to the AFG1 ATPase family.</text>
</comment>
<evidence type="ECO:0008006" key="7">
    <source>
        <dbReference type="Google" id="ProtNLM"/>
    </source>
</evidence>
<dbReference type="InParanoid" id="A0A316YWW7"/>
<dbReference type="GO" id="GO:0016887">
    <property type="term" value="F:ATP hydrolysis activity"/>
    <property type="evidence" value="ECO:0007669"/>
    <property type="project" value="InterPro"/>
</dbReference>
<dbReference type="GeneID" id="37046533"/>
<evidence type="ECO:0000256" key="2">
    <source>
        <dbReference type="ARBA" id="ARBA00022741"/>
    </source>
</evidence>
<accession>A0A316YWW7</accession>
<feature type="compositionally biased region" description="Basic and acidic residues" evidence="4">
    <location>
        <begin position="645"/>
        <end position="671"/>
    </location>
</feature>
<dbReference type="InterPro" id="IPR027417">
    <property type="entry name" value="P-loop_NTPase"/>
</dbReference>
<dbReference type="EMBL" id="KZ819634">
    <property type="protein sequence ID" value="PWN93168.1"/>
    <property type="molecule type" value="Genomic_DNA"/>
</dbReference>
<dbReference type="OrthoDB" id="2193432at2759"/>
<feature type="region of interest" description="Disordered" evidence="4">
    <location>
        <begin position="755"/>
        <end position="880"/>
    </location>
</feature>
<proteinExistence type="inferred from homology"/>
<feature type="compositionally biased region" description="Low complexity" evidence="4">
    <location>
        <begin position="133"/>
        <end position="149"/>
    </location>
</feature>
<dbReference type="InterPro" id="IPR005654">
    <property type="entry name" value="ATPase_AFG1-like"/>
</dbReference>
<dbReference type="SUPFAM" id="SSF52540">
    <property type="entry name" value="P-loop containing nucleoside triphosphate hydrolases"/>
    <property type="match status" value="1"/>
</dbReference>
<organism evidence="5 6">
    <name type="scientific">Acaromyces ingoldii</name>
    <dbReference type="NCBI Taxonomy" id="215250"/>
    <lineage>
        <taxon>Eukaryota</taxon>
        <taxon>Fungi</taxon>
        <taxon>Dikarya</taxon>
        <taxon>Basidiomycota</taxon>
        <taxon>Ustilaginomycotina</taxon>
        <taxon>Exobasidiomycetes</taxon>
        <taxon>Exobasidiales</taxon>
        <taxon>Cryptobasidiaceae</taxon>
        <taxon>Acaromyces</taxon>
    </lineage>
</organism>
<feature type="compositionally biased region" description="Basic and acidic residues" evidence="4">
    <location>
        <begin position="844"/>
        <end position="880"/>
    </location>
</feature>
<evidence type="ECO:0000256" key="1">
    <source>
        <dbReference type="ARBA" id="ARBA00010322"/>
    </source>
</evidence>
<keyword evidence="6" id="KW-1185">Reference proteome</keyword>
<evidence type="ECO:0000313" key="5">
    <source>
        <dbReference type="EMBL" id="PWN93168.1"/>
    </source>
</evidence>
<dbReference type="PANTHER" id="PTHR12169:SF2">
    <property type="entry name" value="AFG1P"/>
    <property type="match status" value="1"/>
</dbReference>
<protein>
    <recommendedName>
        <fullName evidence="7">AFG1-like ATPase</fullName>
    </recommendedName>
</protein>
<dbReference type="NCBIfam" id="NF040713">
    <property type="entry name" value="ZapE"/>
    <property type="match status" value="1"/>
</dbReference>
<gene>
    <name evidence="5" type="ORF">FA10DRAFT_298589</name>
</gene>
<keyword evidence="3" id="KW-0067">ATP-binding</keyword>
<feature type="compositionally biased region" description="Polar residues" evidence="4">
    <location>
        <begin position="614"/>
        <end position="625"/>
    </location>
</feature>
<dbReference type="RefSeq" id="XP_025380366.1">
    <property type="nucleotide sequence ID" value="XM_025524617.1"/>
</dbReference>
<keyword evidence="2" id="KW-0547">Nucleotide-binding</keyword>
<dbReference type="GO" id="GO:0005739">
    <property type="term" value="C:mitochondrion"/>
    <property type="evidence" value="ECO:0007669"/>
    <property type="project" value="TreeGrafter"/>
</dbReference>
<feature type="region of interest" description="Disordered" evidence="4">
    <location>
        <begin position="586"/>
        <end position="676"/>
    </location>
</feature>
<evidence type="ECO:0000313" key="6">
    <source>
        <dbReference type="Proteomes" id="UP000245768"/>
    </source>
</evidence>
<evidence type="ECO:0000256" key="3">
    <source>
        <dbReference type="ARBA" id="ARBA00022840"/>
    </source>
</evidence>
<dbReference type="Gene3D" id="3.40.50.300">
    <property type="entry name" value="P-loop containing nucleotide triphosphate hydrolases"/>
    <property type="match status" value="1"/>
</dbReference>
<feature type="compositionally biased region" description="Basic and acidic residues" evidence="4">
    <location>
        <begin position="586"/>
        <end position="595"/>
    </location>
</feature>
<reference evidence="5" key="1">
    <citation type="journal article" date="2018" name="Mol. Biol. Evol.">
        <title>Broad Genomic Sampling Reveals a Smut Pathogenic Ancestry of the Fungal Clade Ustilaginomycotina.</title>
        <authorList>
            <person name="Kijpornyongpan T."/>
            <person name="Mondo S.J."/>
            <person name="Barry K."/>
            <person name="Sandor L."/>
            <person name="Lee J."/>
            <person name="Lipzen A."/>
            <person name="Pangilinan J."/>
            <person name="LaButti K."/>
            <person name="Hainaut M."/>
            <person name="Henrissat B."/>
            <person name="Grigoriev I.V."/>
            <person name="Spatafora J.W."/>
            <person name="Aime M.C."/>
        </authorList>
    </citation>
    <scope>NUCLEOTIDE SEQUENCE [LARGE SCALE GENOMIC DNA]</scope>
    <source>
        <strain evidence="5">MCA 4198</strain>
    </source>
</reference>
<dbReference type="Pfam" id="PF03969">
    <property type="entry name" value="AFG1_ATPase"/>
    <property type="match status" value="2"/>
</dbReference>
<dbReference type="AlphaFoldDB" id="A0A316YWW7"/>
<dbReference type="PANTHER" id="PTHR12169">
    <property type="entry name" value="ATPASE N2B"/>
    <property type="match status" value="1"/>
</dbReference>
<feature type="region of interest" description="Disordered" evidence="4">
    <location>
        <begin position="130"/>
        <end position="151"/>
    </location>
</feature>
<dbReference type="Proteomes" id="UP000245768">
    <property type="component" value="Unassembled WGS sequence"/>
</dbReference>
<name>A0A316YWW7_9BASI</name>
<sequence>MLPSTTRAAHGSQSQRRFPLVLRQGLDSWGDEMVVAGPRRLRLGAAGRDLLWCSSPISSSWVCPCRAASSFARKVPGNGALQVTDPLLYYRSMAAKGEIKEDAEQIRVLVELRKLTRALQDYTPPAHLLGVLQSSAPSPDQQDPSSSPATDENINALVKHLSEESFVESLDTPRGLLLTGKPGTGKSFLVDTWFECLPVRGKFRRHYHHLLLTIYRLIWLEAERRRQGFGAFGTPAGGVAPERGVGAVWQRVEASEEDRGAPKGRRKKSLGEWAQTIRGGVPFLRPSRDSPVPPSAFDGTDIDEEARKGMDVVKLAQMERQEENVAGMAHGMGTTLPMHVAAQLFLSCGHVLVFDEIQLLDIASATLLRRILTSYWRLGGVVVATSNRVPEDLYANNVQRRSLVAFLAALKERCPVVEVGGKDWRVERYKQGWGPWAEMTEEDRRKTLFFVRRARGGQDDADFDNAVAQLIGDRKSEPSTVQVYNRQVAVTTSYSQTQSLPSTAYFTFSQLCDTALGPADYLTLASTYGAFVLDDIPALDLVHRNQARRLITLIDALYEAKCKLIVRSQVPVTEIFFAREGREVQRENARRERLASGEATPEEEQEEDRMGTSEFMQSETLSEAMQDTEEGFRPNISAYGPITDDSSRKAGRRAEPGRESQRQERERKEKGAQGGLATLSIFSGEEERFAYQRAVSRLWEMSHPSWSLQSWKPLLGTDLGAWRGGESKLTSMSASSMNVGNGPFGKAADDEEDFADEASYARSTFPPSSRFAGLGINLSKGGPIGPQAFSASQTARASAYEEAEQATASSAKKSRSEGPPVLSEAHVWGVRDDWGPKAGRWGRGVRDLEDEGRGDGHESPRQRRARLREERLRTQKDKSD</sequence>
<dbReference type="GO" id="GO:0005524">
    <property type="term" value="F:ATP binding"/>
    <property type="evidence" value="ECO:0007669"/>
    <property type="project" value="UniProtKB-KW"/>
</dbReference>